<feature type="compositionally biased region" description="Basic and acidic residues" evidence="1">
    <location>
        <begin position="176"/>
        <end position="189"/>
    </location>
</feature>
<evidence type="ECO:0000313" key="2">
    <source>
        <dbReference type="EMBL" id="JAT73285.1"/>
    </source>
</evidence>
<dbReference type="GO" id="GO:0003700">
    <property type="term" value="F:DNA-binding transcription factor activity"/>
    <property type="evidence" value="ECO:0007669"/>
    <property type="project" value="InterPro"/>
</dbReference>
<sequence length="276" mass="29631">AASRTTLHRDLEACCRASDKYTLRKLTTRPTWRPHTWVRTLVWRSPMAMNNATSLLQHGHKLEGAAYKAGMLGEAPSALAALVELLRSLDGTSQQASVPHPGPSPPSTMSDLNYIRQPAPGPMAAFAPTLHPCTTQNETRPGSSGSPSQSLEGEEAQRSNGTPNSKGLQARSASRSLEDIMQRRREAARRSRRRKSAQLQAMEAELVELRREVATLRAQLACRAGPARGGSSAPSAAMPAHDRPAAPPRLVPAPGPNSGFRPYFSTAEGPGVRPAL</sequence>
<feature type="compositionally biased region" description="Pro residues" evidence="1">
    <location>
        <begin position="245"/>
        <end position="255"/>
    </location>
</feature>
<dbReference type="EMBL" id="GDKF01005337">
    <property type="protein sequence ID" value="JAT73285.1"/>
    <property type="molecule type" value="Transcribed_RNA"/>
</dbReference>
<accession>A0A1D2A2S3</accession>
<evidence type="ECO:0000256" key="1">
    <source>
        <dbReference type="SAM" id="MobiDB-lite"/>
    </source>
</evidence>
<feature type="region of interest" description="Disordered" evidence="1">
    <location>
        <begin position="92"/>
        <end position="199"/>
    </location>
</feature>
<dbReference type="SUPFAM" id="SSF57959">
    <property type="entry name" value="Leucine zipper domain"/>
    <property type="match status" value="1"/>
</dbReference>
<name>A0A1D2A2S3_AUXPR</name>
<feature type="non-terminal residue" evidence="2">
    <location>
        <position position="1"/>
    </location>
</feature>
<feature type="compositionally biased region" description="Polar residues" evidence="1">
    <location>
        <begin position="158"/>
        <end position="175"/>
    </location>
</feature>
<gene>
    <name evidence="2" type="ORF">g.7676</name>
</gene>
<dbReference type="AlphaFoldDB" id="A0A1D2A2S3"/>
<feature type="compositionally biased region" description="Polar residues" evidence="1">
    <location>
        <begin position="132"/>
        <end position="151"/>
    </location>
</feature>
<organism evidence="2">
    <name type="scientific">Auxenochlorella protothecoides</name>
    <name type="common">Green microalga</name>
    <name type="synonym">Chlorella protothecoides</name>
    <dbReference type="NCBI Taxonomy" id="3075"/>
    <lineage>
        <taxon>Eukaryota</taxon>
        <taxon>Viridiplantae</taxon>
        <taxon>Chlorophyta</taxon>
        <taxon>core chlorophytes</taxon>
        <taxon>Trebouxiophyceae</taxon>
        <taxon>Chlorellales</taxon>
        <taxon>Chlorellaceae</taxon>
        <taxon>Auxenochlorella</taxon>
    </lineage>
</organism>
<proteinExistence type="predicted"/>
<feature type="region of interest" description="Disordered" evidence="1">
    <location>
        <begin position="225"/>
        <end position="276"/>
    </location>
</feature>
<protein>
    <recommendedName>
        <fullName evidence="3">BZIP domain-containing protein</fullName>
    </recommendedName>
</protein>
<feature type="compositionally biased region" description="Low complexity" evidence="1">
    <location>
        <begin position="225"/>
        <end position="239"/>
    </location>
</feature>
<reference evidence="2" key="1">
    <citation type="submission" date="2015-08" db="EMBL/GenBank/DDBJ databases">
        <authorList>
            <person name="Babu N.S."/>
            <person name="Beckwith C.J."/>
            <person name="Beseler K.G."/>
            <person name="Brison A."/>
            <person name="Carone J.V."/>
            <person name="Caskin T.P."/>
            <person name="Diamond M."/>
            <person name="Durham M.E."/>
            <person name="Foxe J.M."/>
            <person name="Go M."/>
            <person name="Henderson B.A."/>
            <person name="Jones I.B."/>
            <person name="McGettigan J.A."/>
            <person name="Micheletti S.J."/>
            <person name="Nasrallah M.E."/>
            <person name="Ortiz D."/>
            <person name="Piller C.R."/>
            <person name="Privatt S.R."/>
            <person name="Schneider S.L."/>
            <person name="Sharp S."/>
            <person name="Smith T.C."/>
            <person name="Stanton J.D."/>
            <person name="Ullery H.E."/>
            <person name="Wilson R.J."/>
            <person name="Serrano M.G."/>
            <person name="Buck G."/>
            <person name="Lee V."/>
            <person name="Wang Y."/>
            <person name="Carvalho R."/>
            <person name="Voegtly L."/>
            <person name="Shi R."/>
            <person name="Duckworth R."/>
            <person name="Johnson A."/>
            <person name="Loviza R."/>
            <person name="Walstead R."/>
            <person name="Shah Z."/>
            <person name="Kiflezghi M."/>
            <person name="Wade K."/>
            <person name="Ball S.L."/>
            <person name="Bradley K.W."/>
            <person name="Asai D.J."/>
            <person name="Bowman C.A."/>
            <person name="Russell D.A."/>
            <person name="Pope W.H."/>
            <person name="Jacobs-Sera D."/>
            <person name="Hendrix R.W."/>
            <person name="Hatfull G.F."/>
        </authorList>
    </citation>
    <scope>NUCLEOTIDE SEQUENCE</scope>
</reference>
<dbReference type="InterPro" id="IPR046347">
    <property type="entry name" value="bZIP_sf"/>
</dbReference>
<evidence type="ECO:0008006" key="3">
    <source>
        <dbReference type="Google" id="ProtNLM"/>
    </source>
</evidence>